<comment type="caution">
    <text evidence="9">Lacks conserved residue(s) required for the propagation of feature annotation.</text>
</comment>
<dbReference type="InterPro" id="IPR036772">
    <property type="entry name" value="SRCR-like_dom_sf"/>
</dbReference>
<feature type="disulfide bond" evidence="9">
    <location>
        <begin position="151"/>
        <end position="161"/>
    </location>
</feature>
<accession>A0AA35X5X7</accession>
<feature type="domain" description="SRCR" evidence="10">
    <location>
        <begin position="93"/>
        <end position="183"/>
    </location>
</feature>
<keyword evidence="6" id="KW-0472">Membrane</keyword>
<comment type="caution">
    <text evidence="11">The sequence shown here is derived from an EMBL/GenBank/DDBJ whole genome shotgun (WGS) entry which is preliminary data.</text>
</comment>
<dbReference type="InterPro" id="IPR001190">
    <property type="entry name" value="SRCR"/>
</dbReference>
<evidence type="ECO:0000259" key="10">
    <source>
        <dbReference type="PROSITE" id="PS50287"/>
    </source>
</evidence>
<keyword evidence="7 9" id="KW-1015">Disulfide bond</keyword>
<gene>
    <name evidence="11" type="ORF">GBAR_LOCUS22686</name>
</gene>
<keyword evidence="12" id="KW-1185">Reference proteome</keyword>
<keyword evidence="2" id="KW-0812">Transmembrane</keyword>
<dbReference type="SMART" id="SM00202">
    <property type="entry name" value="SR"/>
    <property type="match status" value="1"/>
</dbReference>
<evidence type="ECO:0000313" key="11">
    <source>
        <dbReference type="EMBL" id="CAI8040796.1"/>
    </source>
</evidence>
<evidence type="ECO:0000256" key="8">
    <source>
        <dbReference type="ARBA" id="ARBA00023180"/>
    </source>
</evidence>
<feature type="domain" description="SRCR" evidence="10">
    <location>
        <begin position="224"/>
        <end position="271"/>
    </location>
</feature>
<dbReference type="PANTHER" id="PTHR48071:SF18">
    <property type="entry name" value="DELETED IN MALIGNANT BRAIN TUMORS 1 PROTEIN-RELATED"/>
    <property type="match status" value="1"/>
</dbReference>
<dbReference type="Proteomes" id="UP001174909">
    <property type="component" value="Unassembled WGS sequence"/>
</dbReference>
<evidence type="ECO:0000256" key="4">
    <source>
        <dbReference type="ARBA" id="ARBA00022737"/>
    </source>
</evidence>
<dbReference type="GO" id="GO:0016020">
    <property type="term" value="C:membrane"/>
    <property type="evidence" value="ECO:0007669"/>
    <property type="project" value="UniProtKB-SubCell"/>
</dbReference>
<feature type="disulfide bond" evidence="9">
    <location>
        <begin position="107"/>
        <end position="171"/>
    </location>
</feature>
<evidence type="ECO:0000256" key="2">
    <source>
        <dbReference type="ARBA" id="ARBA00022692"/>
    </source>
</evidence>
<evidence type="ECO:0000256" key="7">
    <source>
        <dbReference type="ARBA" id="ARBA00023157"/>
    </source>
</evidence>
<comment type="subcellular location">
    <subcellularLocation>
        <location evidence="1">Membrane</location>
        <topology evidence="1">Single-pass membrane protein</topology>
    </subcellularLocation>
</comment>
<name>A0AA35X5X7_GEOBA</name>
<dbReference type="EMBL" id="CASHTH010003135">
    <property type="protein sequence ID" value="CAI8040796.1"/>
    <property type="molecule type" value="Genomic_DNA"/>
</dbReference>
<keyword evidence="5" id="KW-1133">Transmembrane helix</keyword>
<keyword evidence="8" id="KW-0325">Glycoprotein</keyword>
<keyword evidence="3" id="KW-0732">Signal</keyword>
<dbReference type="Gene3D" id="3.10.250.10">
    <property type="entry name" value="SRCR-like domain"/>
    <property type="match status" value="2"/>
</dbReference>
<evidence type="ECO:0000256" key="1">
    <source>
        <dbReference type="ARBA" id="ARBA00004167"/>
    </source>
</evidence>
<protein>
    <submittedName>
        <fullName evidence="11">Deleted in malignant brain tumors 1 protein</fullName>
    </submittedName>
</protein>
<evidence type="ECO:0000256" key="5">
    <source>
        <dbReference type="ARBA" id="ARBA00022989"/>
    </source>
</evidence>
<evidence type="ECO:0000256" key="6">
    <source>
        <dbReference type="ARBA" id="ARBA00023136"/>
    </source>
</evidence>
<dbReference type="FunFam" id="3.10.250.10:FF:000016">
    <property type="entry name" value="Scavenger receptor cysteine-rich protein type 12"/>
    <property type="match status" value="1"/>
</dbReference>
<dbReference type="PANTHER" id="PTHR48071">
    <property type="entry name" value="SRCR DOMAIN-CONTAINING PROTEIN"/>
    <property type="match status" value="1"/>
</dbReference>
<reference evidence="11" key="1">
    <citation type="submission" date="2023-03" db="EMBL/GenBank/DDBJ databases">
        <authorList>
            <person name="Steffen K."/>
            <person name="Cardenas P."/>
        </authorList>
    </citation>
    <scope>NUCLEOTIDE SEQUENCE</scope>
</reference>
<evidence type="ECO:0000313" key="12">
    <source>
        <dbReference type="Proteomes" id="UP001174909"/>
    </source>
</evidence>
<feature type="non-terminal residue" evidence="11">
    <location>
        <position position="1"/>
    </location>
</feature>
<dbReference type="AlphaFoldDB" id="A0AA35X5X7"/>
<dbReference type="SUPFAM" id="SSF56487">
    <property type="entry name" value="SRCR-like"/>
    <property type="match status" value="2"/>
</dbReference>
<proteinExistence type="predicted"/>
<evidence type="ECO:0000256" key="3">
    <source>
        <dbReference type="ARBA" id="ARBA00022729"/>
    </source>
</evidence>
<dbReference type="PROSITE" id="PS50287">
    <property type="entry name" value="SRCR_2"/>
    <property type="match status" value="2"/>
</dbReference>
<keyword evidence="4" id="KW-0677">Repeat</keyword>
<organism evidence="11 12">
    <name type="scientific">Geodia barretti</name>
    <name type="common">Barrett's horny sponge</name>
    <dbReference type="NCBI Taxonomy" id="519541"/>
    <lineage>
        <taxon>Eukaryota</taxon>
        <taxon>Metazoa</taxon>
        <taxon>Porifera</taxon>
        <taxon>Demospongiae</taxon>
        <taxon>Heteroscleromorpha</taxon>
        <taxon>Tetractinellida</taxon>
        <taxon>Astrophorina</taxon>
        <taxon>Geodiidae</taxon>
        <taxon>Geodia</taxon>
    </lineage>
</organism>
<evidence type="ECO:0000256" key="9">
    <source>
        <dbReference type="PROSITE-ProRule" id="PRU00196"/>
    </source>
</evidence>
<sequence>METQLSLCPADQRRNSSTTQITNCQHLEDAGVRCTNVPCTENAVRLNEEIVQVCHDQQWGLLCAPRGSWDQNAVQVMCTQAGRPSTCFLYIVGRLEVCANGTWGTVCGNAATIALVRVACRQLNHAPGASYALLSFGAGQSSTIHLDDVHCIGSEERITECSHSRIGIHNCRAGTEEAGVICTILIAQGDSVCSHSGIGIHNCRLGIEKAGVICTNTTCEDGTVHLVGGDDVSRGRVEYCYQGAWYSVCASDWDESGLEAHVICRSLGHQF</sequence>
<dbReference type="Pfam" id="PF00530">
    <property type="entry name" value="SRCR"/>
    <property type="match status" value="2"/>
</dbReference>